<proteinExistence type="predicted"/>
<dbReference type="GO" id="GO:0005737">
    <property type="term" value="C:cytoplasm"/>
    <property type="evidence" value="ECO:0007669"/>
    <property type="project" value="TreeGrafter"/>
</dbReference>
<evidence type="ECO:0000313" key="2">
    <source>
        <dbReference type="Proteomes" id="UP000694846"/>
    </source>
</evidence>
<dbReference type="Gene3D" id="2.60.40.640">
    <property type="match status" value="2"/>
</dbReference>
<gene>
    <name evidence="3" type="primary">LOC112684286</name>
</gene>
<feature type="domain" description="Arrestin C-terminal-like" evidence="1">
    <location>
        <begin position="159"/>
        <end position="287"/>
    </location>
</feature>
<dbReference type="Pfam" id="PF02752">
    <property type="entry name" value="Arrestin_C"/>
    <property type="match status" value="1"/>
</dbReference>
<dbReference type="PANTHER" id="PTHR11188">
    <property type="entry name" value="ARRESTIN DOMAIN CONTAINING PROTEIN"/>
    <property type="match status" value="1"/>
</dbReference>
<protein>
    <submittedName>
        <fullName evidence="3">Uncharacterized protein LOC112684286 isoform X1</fullName>
    </submittedName>
</protein>
<dbReference type="OrthoDB" id="2333384at2759"/>
<dbReference type="SUPFAM" id="SSF81296">
    <property type="entry name" value="E set domains"/>
    <property type="match status" value="1"/>
</dbReference>
<dbReference type="InterPro" id="IPR011022">
    <property type="entry name" value="Arrestin_C-like"/>
</dbReference>
<reference evidence="3" key="1">
    <citation type="submission" date="2025-08" db="UniProtKB">
        <authorList>
            <consortium name="RefSeq"/>
        </authorList>
    </citation>
    <scope>IDENTIFICATION</scope>
    <source>
        <tissue evidence="3">Whole body</tissue>
    </source>
</reference>
<keyword evidence="2" id="KW-1185">Reference proteome</keyword>
<accession>A0A8B8FMB4</accession>
<organism evidence="2 3">
    <name type="scientific">Sipha flava</name>
    <name type="common">yellow sugarcane aphid</name>
    <dbReference type="NCBI Taxonomy" id="143950"/>
    <lineage>
        <taxon>Eukaryota</taxon>
        <taxon>Metazoa</taxon>
        <taxon>Ecdysozoa</taxon>
        <taxon>Arthropoda</taxon>
        <taxon>Hexapoda</taxon>
        <taxon>Insecta</taxon>
        <taxon>Pterygota</taxon>
        <taxon>Neoptera</taxon>
        <taxon>Paraneoptera</taxon>
        <taxon>Hemiptera</taxon>
        <taxon>Sternorrhyncha</taxon>
        <taxon>Aphidomorpha</taxon>
        <taxon>Aphidoidea</taxon>
        <taxon>Aphididae</taxon>
        <taxon>Sipha</taxon>
    </lineage>
</organism>
<dbReference type="InterPro" id="IPR014756">
    <property type="entry name" value="Ig_E-set"/>
</dbReference>
<dbReference type="RefSeq" id="XP_025411495.1">
    <property type="nucleotide sequence ID" value="XM_025555710.1"/>
</dbReference>
<name>A0A8B8FMB4_9HEMI</name>
<dbReference type="GO" id="GO:0015031">
    <property type="term" value="P:protein transport"/>
    <property type="evidence" value="ECO:0007669"/>
    <property type="project" value="TreeGrafter"/>
</dbReference>
<evidence type="ECO:0000259" key="1">
    <source>
        <dbReference type="Pfam" id="PF02752"/>
    </source>
</evidence>
<dbReference type="GeneID" id="112684286"/>
<dbReference type="InterPro" id="IPR014752">
    <property type="entry name" value="Arrestin-like_C"/>
</dbReference>
<dbReference type="InterPro" id="IPR050357">
    <property type="entry name" value="Arrestin_domain-protein"/>
</dbReference>
<dbReference type="AlphaFoldDB" id="A0A8B8FMB4"/>
<dbReference type="Proteomes" id="UP000694846">
    <property type="component" value="Unplaced"/>
</dbReference>
<sequence>MDLFLNDVCQVSFPGSIVTGALCVRLPCTDPNEKPTLSAKGFTRIRKPGTSKENEEYILFFEDTAVLVPKMDSSNLSPINDDTDYSKIFIFHFVLPNNLPPSHEVPFGHTRYKITAKFDSNKCKKYFSVNQWVGLEKRNDVLVKHAAFSVSLFNFFHSVKIILNLKQTYYLPGETIFLEAIIKNNSWKDIILSKIFLIQTTKYWENLHLLPLKHTRVVAESTRGYIASGSMQVWSQLPLYIPAVIPTTNTSNNAFNYFDVEYKIKILVKLKNSKKKIIFKQKIFIGNWVMCHDNNEDLNETSYEIRFKDCSILETEEIDFIPKYMIYETNLE</sequence>
<evidence type="ECO:0000313" key="3">
    <source>
        <dbReference type="RefSeq" id="XP_025411495.1"/>
    </source>
</evidence>
<dbReference type="PANTHER" id="PTHR11188:SF17">
    <property type="entry name" value="FI21816P1"/>
    <property type="match status" value="1"/>
</dbReference>